<keyword evidence="1" id="KW-0472">Membrane</keyword>
<protein>
    <recommendedName>
        <fullName evidence="4">DUF4179 domain-containing protein</fullName>
    </recommendedName>
</protein>
<sequence length="485" mass="53033">MDARMRRLQTELALDRAAPALDASAIRRRVNAGLNADPSERKTYMRQKIRFAAVLIAAILALTGAALAVGGNWDAVVRALGSFTPYAQEVAGVSATDGGLRVSVEAALSDKGYTTAYVSVTDLTGDRLSEGTVYNGYIGNECVSYDPETRTALFAIPLWQRDFNDDGTVTLVFRSFQPGIKKLFGLGLSDDALSGETRESRFLTEAEREGNRWNSGTEPVVLLPDQNPSALEGTDLIWISSSGFDGNGVYHVLFETADGMTCESSPMPYLSFDDREAPSSYHVNTLRFGDGRYLDVSYPDRVTRENFPHLVLNKKETPDSGHVDALLYTVGPIQGDWTLTFTPETLPERSLAISDTLSGMELTRVGLTSISLRLELTSAGGTPAYYPMSVFLADGSRIDFTGWADIEDVDSERSMEKVVLEDGSVMYRVDASKEEPVRRHFAVTWSFPAPIDPEQVVGFSLGYRMYPISGDSAGPGSWLDKLPTE</sequence>
<accession>A0A8J6JMF4</accession>
<keyword evidence="3" id="KW-1185">Reference proteome</keyword>
<keyword evidence="1" id="KW-0812">Transmembrane</keyword>
<dbReference type="AlphaFoldDB" id="A0A8J6JMF4"/>
<comment type="caution">
    <text evidence="2">The sequence shown here is derived from an EMBL/GenBank/DDBJ whole genome shotgun (WGS) entry which is preliminary data.</text>
</comment>
<proteinExistence type="predicted"/>
<evidence type="ECO:0008006" key="4">
    <source>
        <dbReference type="Google" id="ProtNLM"/>
    </source>
</evidence>
<evidence type="ECO:0000313" key="3">
    <source>
        <dbReference type="Proteomes" id="UP000607645"/>
    </source>
</evidence>
<dbReference type="RefSeq" id="WP_155149618.1">
    <property type="nucleotide sequence ID" value="NZ_JACOPQ010000008.1"/>
</dbReference>
<organism evidence="2 3">
    <name type="scientific">Lawsonibacter faecis</name>
    <dbReference type="NCBI Taxonomy" id="2763052"/>
    <lineage>
        <taxon>Bacteria</taxon>
        <taxon>Bacillati</taxon>
        <taxon>Bacillota</taxon>
        <taxon>Clostridia</taxon>
        <taxon>Eubacteriales</taxon>
        <taxon>Oscillospiraceae</taxon>
        <taxon>Lawsonibacter</taxon>
    </lineage>
</organism>
<dbReference type="Proteomes" id="UP000607645">
    <property type="component" value="Unassembled WGS sequence"/>
</dbReference>
<evidence type="ECO:0000256" key="1">
    <source>
        <dbReference type="SAM" id="Phobius"/>
    </source>
</evidence>
<gene>
    <name evidence="2" type="ORF">H8S62_11165</name>
</gene>
<reference evidence="2" key="1">
    <citation type="submission" date="2020-08" db="EMBL/GenBank/DDBJ databases">
        <title>Genome public.</title>
        <authorList>
            <person name="Liu C."/>
            <person name="Sun Q."/>
        </authorList>
    </citation>
    <scope>NUCLEOTIDE SEQUENCE</scope>
    <source>
        <strain evidence="2">NSJ-52</strain>
    </source>
</reference>
<evidence type="ECO:0000313" key="2">
    <source>
        <dbReference type="EMBL" id="MBC5737564.1"/>
    </source>
</evidence>
<dbReference type="EMBL" id="JACOPQ010000008">
    <property type="protein sequence ID" value="MBC5737564.1"/>
    <property type="molecule type" value="Genomic_DNA"/>
</dbReference>
<feature type="transmembrane region" description="Helical" evidence="1">
    <location>
        <begin position="51"/>
        <end position="73"/>
    </location>
</feature>
<name>A0A8J6JMF4_9FIRM</name>
<keyword evidence="1" id="KW-1133">Transmembrane helix</keyword>